<reference evidence="6 7" key="1">
    <citation type="submission" date="2019-01" db="EMBL/GenBank/DDBJ databases">
        <title>Sequencing of cultivated peanut Arachis hypogaea provides insights into genome evolution and oil improvement.</title>
        <authorList>
            <person name="Chen X."/>
        </authorList>
    </citation>
    <scope>NUCLEOTIDE SEQUENCE [LARGE SCALE GENOMIC DNA]</scope>
    <source>
        <strain evidence="7">cv. Fuhuasheng</strain>
        <tissue evidence="6">Leaves</tissue>
    </source>
</reference>
<dbReference type="AlphaFoldDB" id="A0A445DP20"/>
<dbReference type="PROSITE" id="PS50096">
    <property type="entry name" value="IQ"/>
    <property type="match status" value="3"/>
</dbReference>
<keyword evidence="7" id="KW-1185">Reference proteome</keyword>
<feature type="region of interest" description="Disordered" evidence="4">
    <location>
        <begin position="272"/>
        <end position="364"/>
    </location>
</feature>
<dbReference type="InterPro" id="IPR000048">
    <property type="entry name" value="IQ_motif_EF-hand-BS"/>
</dbReference>
<dbReference type="PANTHER" id="PTHR32295">
    <property type="entry name" value="IQ-DOMAIN 5-RELATED"/>
    <property type="match status" value="1"/>
</dbReference>
<evidence type="ECO:0000256" key="2">
    <source>
        <dbReference type="ARBA" id="ARBA00024341"/>
    </source>
</evidence>
<evidence type="ECO:0000313" key="7">
    <source>
        <dbReference type="Proteomes" id="UP000289738"/>
    </source>
</evidence>
<dbReference type="InterPro" id="IPR025064">
    <property type="entry name" value="DUF4005"/>
</dbReference>
<evidence type="ECO:0000259" key="5">
    <source>
        <dbReference type="Pfam" id="PF13178"/>
    </source>
</evidence>
<comment type="subunit">
    <text evidence="3">Binds to multiple calmodulin (CaM) in the presence of Ca(2+) and CaM-like proteins.</text>
</comment>
<name>A0A445DP20_ARAHY</name>
<feature type="compositionally biased region" description="Basic and acidic residues" evidence="4">
    <location>
        <begin position="301"/>
        <end position="317"/>
    </location>
</feature>
<dbReference type="SMART" id="SM00015">
    <property type="entry name" value="IQ"/>
    <property type="match status" value="3"/>
</dbReference>
<dbReference type="Pfam" id="PF00612">
    <property type="entry name" value="IQ"/>
    <property type="match status" value="2"/>
</dbReference>
<comment type="caution">
    <text evidence="6">The sequence shown here is derived from an EMBL/GenBank/DDBJ whole genome shotgun (WGS) entry which is preliminary data.</text>
</comment>
<gene>
    <name evidence="6" type="ORF">Ahy_A03g010936</name>
</gene>
<dbReference type="Pfam" id="PF13178">
    <property type="entry name" value="DUF4005"/>
    <property type="match status" value="1"/>
</dbReference>
<sequence>MMGRQSARKWIRNLILGKKSSSKSNSSKPQDVFKPSSNKDMVMVVVSSEASMSPHPAPPSSSAKAITKGMVPENEVVNGSSNEKLFVIASEDEQANAQAQDAVANIGSEDHAEKINLTEAAIIAQAALRGYQARRKFEILKGMIPLQALIRGKLARREAVSALYCVKGIVKVQALARGYKVRHSAIGLQVQKTLKDTKCSNSIGRVTSTKAEKISDSVFVHKLLASSPAAVLSRQLRYEWLERWTRSRFWAPLQELKKIYEKNVLGQTVEAGEGKAKRNARKGEAVRVDKKKESSMALHSSVKENEKRKQHMTRIEDTNNSSFQRRASLPANYYLKNDKNKNESSQNTTTTTTTTTTTPRVPSYMAPTESAKAKLNSPRFGSDLVLDRNGISRRLSLSFSLNGKLGMAKIDNRSLSSSRDWTVSDKLIQPQWRRYLIL</sequence>
<evidence type="ECO:0000256" key="1">
    <source>
        <dbReference type="ARBA" id="ARBA00022860"/>
    </source>
</evidence>
<dbReference type="PANTHER" id="PTHR32295:SF275">
    <property type="entry name" value="IQ CALMODULIN-BINDING MOTIF PROTEIN"/>
    <property type="match status" value="1"/>
</dbReference>
<feature type="domain" description="DUF4005" evidence="5">
    <location>
        <begin position="337"/>
        <end position="404"/>
    </location>
</feature>
<dbReference type="STRING" id="3818.A0A445DP20"/>
<dbReference type="EMBL" id="SDMP01000003">
    <property type="protein sequence ID" value="RYR64916.1"/>
    <property type="molecule type" value="Genomic_DNA"/>
</dbReference>
<proteinExistence type="inferred from homology"/>
<dbReference type="Gene3D" id="1.20.5.190">
    <property type="match status" value="1"/>
</dbReference>
<comment type="similarity">
    <text evidence="2">Belongs to the IQD family.</text>
</comment>
<evidence type="ECO:0000256" key="4">
    <source>
        <dbReference type="SAM" id="MobiDB-lite"/>
    </source>
</evidence>
<keyword evidence="1" id="KW-0112">Calmodulin-binding</keyword>
<feature type="compositionally biased region" description="Low complexity" evidence="4">
    <location>
        <begin position="18"/>
        <end position="28"/>
    </location>
</feature>
<feature type="compositionally biased region" description="Basic and acidic residues" evidence="4">
    <location>
        <begin position="272"/>
        <end position="294"/>
    </location>
</feature>
<feature type="region of interest" description="Disordered" evidence="4">
    <location>
        <begin position="16"/>
        <end position="39"/>
    </location>
</feature>
<dbReference type="Proteomes" id="UP000289738">
    <property type="component" value="Chromosome A03"/>
</dbReference>
<evidence type="ECO:0000313" key="6">
    <source>
        <dbReference type="EMBL" id="RYR64916.1"/>
    </source>
</evidence>
<feature type="compositionally biased region" description="Low complexity" evidence="4">
    <location>
        <begin position="348"/>
        <end position="358"/>
    </location>
</feature>
<accession>A0A445DP20</accession>
<dbReference type="GO" id="GO:0005516">
    <property type="term" value="F:calmodulin binding"/>
    <property type="evidence" value="ECO:0007669"/>
    <property type="project" value="UniProtKB-KW"/>
</dbReference>
<organism evidence="6 7">
    <name type="scientific">Arachis hypogaea</name>
    <name type="common">Peanut</name>
    <dbReference type="NCBI Taxonomy" id="3818"/>
    <lineage>
        <taxon>Eukaryota</taxon>
        <taxon>Viridiplantae</taxon>
        <taxon>Streptophyta</taxon>
        <taxon>Embryophyta</taxon>
        <taxon>Tracheophyta</taxon>
        <taxon>Spermatophyta</taxon>
        <taxon>Magnoliopsida</taxon>
        <taxon>eudicotyledons</taxon>
        <taxon>Gunneridae</taxon>
        <taxon>Pentapetalae</taxon>
        <taxon>rosids</taxon>
        <taxon>fabids</taxon>
        <taxon>Fabales</taxon>
        <taxon>Fabaceae</taxon>
        <taxon>Papilionoideae</taxon>
        <taxon>50 kb inversion clade</taxon>
        <taxon>dalbergioids sensu lato</taxon>
        <taxon>Dalbergieae</taxon>
        <taxon>Pterocarpus clade</taxon>
        <taxon>Arachis</taxon>
    </lineage>
</organism>
<evidence type="ECO:0000256" key="3">
    <source>
        <dbReference type="ARBA" id="ARBA00024378"/>
    </source>
</evidence>
<protein>
    <recommendedName>
        <fullName evidence="5">DUF4005 domain-containing protein</fullName>
    </recommendedName>
</protein>